<reference evidence="2 3" key="1">
    <citation type="submission" date="2017-09" db="EMBL/GenBank/DDBJ databases">
        <title>Large-scale bioinformatics analysis of Bacillus genomes uncovers conserved roles of natural products in bacterial physiology.</title>
        <authorList>
            <consortium name="Agbiome Team Llc"/>
            <person name="Bleich R.M."/>
            <person name="Kirk G.J."/>
            <person name="Santa Maria K.C."/>
            <person name="Allen S.E."/>
            <person name="Farag S."/>
            <person name="Shank E.A."/>
            <person name="Bowers A."/>
        </authorList>
    </citation>
    <scope>NUCLEOTIDE SEQUENCE [LARGE SCALE GENOMIC DNA]</scope>
    <source>
        <strain evidence="2 3">AFS005140</strain>
    </source>
</reference>
<sequence length="382" mass="42678">MNRLTVIVGAGGTGSYAFPNLVHVLATNTQVKNTIVLIDGDRVEGKNLLRQGFLQKDLDENKAEVLVKRYSKAYPNLGLWFCNQYINDVNCLLGVVNLFPAVDEVVFISCVDNNYARLRLFLAQCKLFQESQIPSYFIDAGNGEWFGQVITSKVSEDAQHPLLFNATGQVTADGAREQDLTHLNNIFVKMDNWRDRLTRGDHELSCDEVAESHPQNIGTNMMSASMIVKAMKEVLQNRLPLEYRFNGRVNRFTVEPAPESTRIGERLVDIADFVNTTEDDVIGTTLIPVYPASQAVQERWRAEKAEIESMQEVSIDLADMFEGFEDTGNKDTSRTQNEQQGVASADVGIMVDLDSILDEISDTTSTAGTTTDLDEWLSDFII</sequence>
<dbReference type="AlphaFoldDB" id="A0ABD6SKN2"/>
<dbReference type="InterPro" id="IPR035985">
    <property type="entry name" value="Ubiquitin-activating_enz"/>
</dbReference>
<evidence type="ECO:0000313" key="3">
    <source>
        <dbReference type="Proteomes" id="UP000219897"/>
    </source>
</evidence>
<evidence type="ECO:0000259" key="1">
    <source>
        <dbReference type="Pfam" id="PF00899"/>
    </source>
</evidence>
<dbReference type="EMBL" id="NTYF01000023">
    <property type="protein sequence ID" value="PER55622.1"/>
    <property type="molecule type" value="Genomic_DNA"/>
</dbReference>
<name>A0ABD6SKN2_BACTU</name>
<evidence type="ECO:0000313" key="2">
    <source>
        <dbReference type="EMBL" id="PER55622.1"/>
    </source>
</evidence>
<organism evidence="2 3">
    <name type="scientific">Bacillus thuringiensis</name>
    <dbReference type="NCBI Taxonomy" id="1428"/>
    <lineage>
        <taxon>Bacteria</taxon>
        <taxon>Bacillati</taxon>
        <taxon>Bacillota</taxon>
        <taxon>Bacilli</taxon>
        <taxon>Bacillales</taxon>
        <taxon>Bacillaceae</taxon>
        <taxon>Bacillus</taxon>
        <taxon>Bacillus cereus group</taxon>
    </lineage>
</organism>
<proteinExistence type="predicted"/>
<dbReference type="CDD" id="cd01483">
    <property type="entry name" value="E1_enzyme_family"/>
    <property type="match status" value="1"/>
</dbReference>
<accession>A0ABD6SKN2</accession>
<dbReference type="InterPro" id="IPR000594">
    <property type="entry name" value="ThiF_NAD_FAD-bd"/>
</dbReference>
<comment type="caution">
    <text evidence="2">The sequence shown here is derived from an EMBL/GenBank/DDBJ whole genome shotgun (WGS) entry which is preliminary data.</text>
</comment>
<protein>
    <recommendedName>
        <fullName evidence="1">THIF-type NAD/FAD binding fold domain-containing protein</fullName>
    </recommendedName>
</protein>
<dbReference type="Pfam" id="PF00899">
    <property type="entry name" value="ThiF"/>
    <property type="match status" value="1"/>
</dbReference>
<gene>
    <name evidence="2" type="ORF">CN495_07660</name>
</gene>
<dbReference type="SUPFAM" id="SSF69572">
    <property type="entry name" value="Activating enzymes of the ubiquitin-like proteins"/>
    <property type="match status" value="1"/>
</dbReference>
<dbReference type="Proteomes" id="UP000219897">
    <property type="component" value="Unassembled WGS sequence"/>
</dbReference>
<feature type="domain" description="THIF-type NAD/FAD binding fold" evidence="1">
    <location>
        <begin position="6"/>
        <end position="153"/>
    </location>
</feature>
<dbReference type="Gene3D" id="3.40.50.720">
    <property type="entry name" value="NAD(P)-binding Rossmann-like Domain"/>
    <property type="match status" value="1"/>
</dbReference>
<dbReference type="RefSeq" id="WP_098316969.1">
    <property type="nucleotide sequence ID" value="NZ_NTYF01000023.1"/>
</dbReference>